<dbReference type="PROSITE" id="PS00187">
    <property type="entry name" value="TPP_ENZYMES"/>
    <property type="match status" value="1"/>
</dbReference>
<dbReference type="NCBIfam" id="NF006378">
    <property type="entry name" value="PRK08617.1"/>
    <property type="match status" value="1"/>
</dbReference>
<dbReference type="InterPro" id="IPR029035">
    <property type="entry name" value="DHS-like_NAD/FAD-binding_dom"/>
</dbReference>
<dbReference type="RefSeq" id="WP_064777135.1">
    <property type="nucleotide sequence ID" value="NZ_AP024685.1"/>
</dbReference>
<feature type="domain" description="Thiamine pyrophosphate enzyme N-terminal TPP-binding" evidence="6">
    <location>
        <begin position="9"/>
        <end position="122"/>
    </location>
</feature>
<dbReference type="Pfam" id="PF02775">
    <property type="entry name" value="TPP_enzyme_C"/>
    <property type="match status" value="1"/>
</dbReference>
<dbReference type="InterPro" id="IPR012001">
    <property type="entry name" value="Thiamin_PyroP_enz_TPP-bd_dom"/>
</dbReference>
<evidence type="ECO:0000259" key="4">
    <source>
        <dbReference type="Pfam" id="PF00205"/>
    </source>
</evidence>
<dbReference type="Gene3D" id="3.40.50.1220">
    <property type="entry name" value="TPP-binding domain"/>
    <property type="match status" value="1"/>
</dbReference>
<dbReference type="InterPro" id="IPR012782">
    <property type="entry name" value="Acetolactate_synth_catblc"/>
</dbReference>
<keyword evidence="8" id="KW-1185">Reference proteome</keyword>
<dbReference type="CDD" id="cd07035">
    <property type="entry name" value="TPP_PYR_POX_like"/>
    <property type="match status" value="1"/>
</dbReference>
<dbReference type="InterPro" id="IPR011766">
    <property type="entry name" value="TPP_enzyme_TPP-bd"/>
</dbReference>
<dbReference type="EMBL" id="AP024685">
    <property type="protein sequence ID" value="BCX29790.1"/>
    <property type="molecule type" value="Genomic_DNA"/>
</dbReference>
<dbReference type="Pfam" id="PF02776">
    <property type="entry name" value="TPP_enzyme_N"/>
    <property type="match status" value="1"/>
</dbReference>
<dbReference type="InterPro" id="IPR000399">
    <property type="entry name" value="TPP-bd_CS"/>
</dbReference>
<name>A0ABM7QS22_LATCU</name>
<dbReference type="PANTHER" id="PTHR18968">
    <property type="entry name" value="THIAMINE PYROPHOSPHATE ENZYMES"/>
    <property type="match status" value="1"/>
</dbReference>
<evidence type="ECO:0000256" key="2">
    <source>
        <dbReference type="ARBA" id="ARBA00023052"/>
    </source>
</evidence>
<dbReference type="InterPro" id="IPR029061">
    <property type="entry name" value="THDP-binding"/>
</dbReference>
<dbReference type="PANTHER" id="PTHR18968:SF129">
    <property type="entry name" value="ACETOLACTATE SYNTHASE"/>
    <property type="match status" value="1"/>
</dbReference>
<gene>
    <name evidence="7" type="primary">als</name>
    <name evidence="7" type="ORF">LTWDN19_03570</name>
</gene>
<keyword evidence="2 3" id="KW-0786">Thiamine pyrophosphate</keyword>
<dbReference type="InterPro" id="IPR045229">
    <property type="entry name" value="TPP_enz"/>
</dbReference>
<reference evidence="7 8" key="1">
    <citation type="submission" date="2021-05" db="EMBL/GenBank/DDBJ databases">
        <title>Complete Genome Sequence of Latilactobacillus sp. Strain WDN19, a High D-Aspartate-producing Lactic Acid Bacterium Isolated from a Japanese Pickle.</title>
        <authorList>
            <person name="Kajitani K."/>
            <person name="Takahashi S."/>
        </authorList>
    </citation>
    <scope>NUCLEOTIDE SEQUENCE [LARGE SCALE GENOMIC DNA]</scope>
    <source>
        <strain evidence="7 8">WDN19</strain>
    </source>
</reference>
<dbReference type="Proteomes" id="UP000825100">
    <property type="component" value="Chromosome"/>
</dbReference>
<dbReference type="SUPFAM" id="SSF52467">
    <property type="entry name" value="DHS-like NAD/FAD-binding domain"/>
    <property type="match status" value="1"/>
</dbReference>
<evidence type="ECO:0000313" key="8">
    <source>
        <dbReference type="Proteomes" id="UP000825100"/>
    </source>
</evidence>
<dbReference type="SUPFAM" id="SSF52518">
    <property type="entry name" value="Thiamin diphosphate-binding fold (THDP-binding)"/>
    <property type="match status" value="2"/>
</dbReference>
<feature type="domain" description="Thiamine pyrophosphate enzyme TPP-binding" evidence="5">
    <location>
        <begin position="394"/>
        <end position="540"/>
    </location>
</feature>
<dbReference type="NCBIfam" id="TIGR02418">
    <property type="entry name" value="acolac_catab"/>
    <property type="match status" value="1"/>
</dbReference>
<evidence type="ECO:0000256" key="1">
    <source>
        <dbReference type="ARBA" id="ARBA00007812"/>
    </source>
</evidence>
<comment type="similarity">
    <text evidence="1 3">Belongs to the TPP enzyme family.</text>
</comment>
<accession>A0ABM7QS22</accession>
<proteinExistence type="inferred from homology"/>
<evidence type="ECO:0000256" key="3">
    <source>
        <dbReference type="RuleBase" id="RU362132"/>
    </source>
</evidence>
<sequence>MTEEKKYYGADAIIDSLVNHDVEYVFGIPGAKIDRVFERLEHPVNPKTPKLILTRHEQNAAFMAAGIGRITGRPGVVMATSGPGASNLATGVVTATAEGDPVLAIAGQVKRADLLRLTHQSMRNAALFAPITKFSAEVQEPENLSEVIANAYQEAESAKQGATFVSIPQDVTDSEVHSKVIEPLMAPKLGPASPVETTLLAQRIKEAKLPVLLVGMRASSPEVTAAIRNLVAETHIPVVETFQAAGVISRDLETDFYGRVGLFRNQPGDRILKRSDLVIAVGYDPIEYEPRNWNAESDAHIMVIDDMRAEIDHNFQPEKELVGDIAQTLDFLLPYMKGYQLAGDVRDYLVELHAELNQRDTAPEMTTNNPLSHPLNIISELQARVTDEMTVTVDVGSHYIWMARHFRSYEPRHLLFSNGMQTLGVALPWAISAALVRPNTQIVSVSGDGGFLFSGQDLETAVRLNLNIVHIIWNDGYYDMVKFQEEMKYGESAAVKFGPVDFVQYAESFGVTGLRVEKAADLGKVLDQAFAIDGPVLVDVPVDYKDNQLLGQALLPDQLV</sequence>
<evidence type="ECO:0000313" key="7">
    <source>
        <dbReference type="EMBL" id="BCX29790.1"/>
    </source>
</evidence>
<dbReference type="InterPro" id="IPR012000">
    <property type="entry name" value="Thiamin_PyroP_enz_cen_dom"/>
</dbReference>
<organism evidence="7 8">
    <name type="scientific">Latilactobacillus curvatus</name>
    <name type="common">Lactobacillus curvatus</name>
    <dbReference type="NCBI Taxonomy" id="28038"/>
    <lineage>
        <taxon>Bacteria</taxon>
        <taxon>Bacillati</taxon>
        <taxon>Bacillota</taxon>
        <taxon>Bacilli</taxon>
        <taxon>Lactobacillales</taxon>
        <taxon>Lactobacillaceae</taxon>
        <taxon>Latilactobacillus</taxon>
    </lineage>
</organism>
<dbReference type="Pfam" id="PF00205">
    <property type="entry name" value="TPP_enzyme_M"/>
    <property type="match status" value="1"/>
</dbReference>
<evidence type="ECO:0000259" key="5">
    <source>
        <dbReference type="Pfam" id="PF02775"/>
    </source>
</evidence>
<feature type="domain" description="Thiamine pyrophosphate enzyme central" evidence="4">
    <location>
        <begin position="200"/>
        <end position="330"/>
    </location>
</feature>
<dbReference type="Gene3D" id="3.40.50.970">
    <property type="match status" value="2"/>
</dbReference>
<protein>
    <submittedName>
        <fullName evidence="7">Acetolactate synthase</fullName>
    </submittedName>
</protein>
<evidence type="ECO:0000259" key="6">
    <source>
        <dbReference type="Pfam" id="PF02776"/>
    </source>
</evidence>